<sequence length="188" mass="20110">MGLAAGKKVEEHLLGSGTRMALVGLGSRKSLENRQASYVKKTCLEENNEAAERCKRTRAMTSGGLGKPPAQPPPGSCRWENHLREAQQSTGGGQGVELLSKSCSCEDALKTPGHGSSAGKCVGKVSSAGVHHGLSTFGKVLRSPRAVSLPAHSADRPIERERLFKTDWLTWKLQISLSPASEYNLVFS</sequence>
<organism evidence="1 2">
    <name type="scientific">Zosterops borbonicus</name>
    <dbReference type="NCBI Taxonomy" id="364589"/>
    <lineage>
        <taxon>Eukaryota</taxon>
        <taxon>Metazoa</taxon>
        <taxon>Chordata</taxon>
        <taxon>Craniata</taxon>
        <taxon>Vertebrata</taxon>
        <taxon>Euteleostomi</taxon>
        <taxon>Archelosauria</taxon>
        <taxon>Archosauria</taxon>
        <taxon>Dinosauria</taxon>
        <taxon>Saurischia</taxon>
        <taxon>Theropoda</taxon>
        <taxon>Coelurosauria</taxon>
        <taxon>Aves</taxon>
        <taxon>Neognathae</taxon>
        <taxon>Neoaves</taxon>
        <taxon>Telluraves</taxon>
        <taxon>Australaves</taxon>
        <taxon>Passeriformes</taxon>
        <taxon>Sylvioidea</taxon>
        <taxon>Zosteropidae</taxon>
        <taxon>Zosterops</taxon>
    </lineage>
</organism>
<dbReference type="EMBL" id="SWJQ01000081">
    <property type="protein sequence ID" value="TRZ23191.1"/>
    <property type="molecule type" value="Genomic_DNA"/>
</dbReference>
<dbReference type="AlphaFoldDB" id="A0A8K1LRF0"/>
<dbReference type="Proteomes" id="UP000796761">
    <property type="component" value="Unassembled WGS sequence"/>
</dbReference>
<protein>
    <submittedName>
        <fullName evidence="1">Uncharacterized protein</fullName>
    </submittedName>
</protein>
<keyword evidence="2" id="KW-1185">Reference proteome</keyword>
<accession>A0A8K1LRF0</accession>
<proteinExistence type="predicted"/>
<gene>
    <name evidence="1" type="ORF">HGM15179_003892</name>
</gene>
<reference evidence="1" key="1">
    <citation type="submission" date="2019-04" db="EMBL/GenBank/DDBJ databases">
        <title>Genome assembly of Zosterops borbonicus 15179.</title>
        <authorList>
            <person name="Leroy T."/>
            <person name="Anselmetti Y."/>
            <person name="Tilak M.-K."/>
            <person name="Nabholz B."/>
        </authorList>
    </citation>
    <scope>NUCLEOTIDE SEQUENCE</scope>
    <source>
        <strain evidence="1">HGM_15179</strain>
        <tissue evidence="1">Muscle</tissue>
    </source>
</reference>
<comment type="caution">
    <text evidence="1">The sequence shown here is derived from an EMBL/GenBank/DDBJ whole genome shotgun (WGS) entry which is preliminary data.</text>
</comment>
<name>A0A8K1LRF0_9PASS</name>
<evidence type="ECO:0000313" key="1">
    <source>
        <dbReference type="EMBL" id="TRZ23191.1"/>
    </source>
</evidence>
<evidence type="ECO:0000313" key="2">
    <source>
        <dbReference type="Proteomes" id="UP000796761"/>
    </source>
</evidence>